<feature type="compositionally biased region" description="Basic and acidic residues" evidence="1">
    <location>
        <begin position="75"/>
        <end position="86"/>
    </location>
</feature>
<accession>M3A558</accession>
<proteinExistence type="predicted"/>
<dbReference type="KEGG" id="pfj:MYCFIDRAFT_172026"/>
<protein>
    <submittedName>
        <fullName evidence="2">Uncharacterized protein</fullName>
    </submittedName>
</protein>
<reference evidence="2 3" key="1">
    <citation type="journal article" date="2012" name="PLoS Pathog.">
        <title>Diverse lifestyles and strategies of plant pathogenesis encoded in the genomes of eighteen Dothideomycetes fungi.</title>
        <authorList>
            <person name="Ohm R.A."/>
            <person name="Feau N."/>
            <person name="Henrissat B."/>
            <person name="Schoch C.L."/>
            <person name="Horwitz B.A."/>
            <person name="Barry K.W."/>
            <person name="Condon B.J."/>
            <person name="Copeland A.C."/>
            <person name="Dhillon B."/>
            <person name="Glaser F."/>
            <person name="Hesse C.N."/>
            <person name="Kosti I."/>
            <person name="LaButti K."/>
            <person name="Lindquist E.A."/>
            <person name="Lucas S."/>
            <person name="Salamov A.A."/>
            <person name="Bradshaw R.E."/>
            <person name="Ciuffetti L."/>
            <person name="Hamelin R.C."/>
            <person name="Kema G.H.J."/>
            <person name="Lawrence C."/>
            <person name="Scott J.A."/>
            <person name="Spatafora J.W."/>
            <person name="Turgeon B.G."/>
            <person name="de Wit P.J.G.M."/>
            <person name="Zhong S."/>
            <person name="Goodwin S.B."/>
            <person name="Grigoriev I.V."/>
        </authorList>
    </citation>
    <scope>NUCLEOTIDE SEQUENCE [LARGE SCALE GENOMIC DNA]</scope>
    <source>
        <strain evidence="2 3">CIRAD86</strain>
    </source>
</reference>
<keyword evidence="3" id="KW-1185">Reference proteome</keyword>
<gene>
    <name evidence="2" type="ORF">MYCFIDRAFT_172026</name>
</gene>
<sequence length="147" mass="16214">MSTKRSDLSHMQEKLYKRWERCVDHVISEVSGPPISNVIYGSEYVMGGDSVKTPGSDQWWRPGEVPRSAGEDDGGQGRRGEARRDRVQLQWSGSEVINICALGSWEDSASVTTSRHTNRAPAPAPAPTVLFRTIKRDGGRGFLVIGM</sequence>
<dbReference type="GeneID" id="19332736"/>
<dbReference type="Proteomes" id="UP000016932">
    <property type="component" value="Unassembled WGS sequence"/>
</dbReference>
<feature type="region of interest" description="Disordered" evidence="1">
    <location>
        <begin position="51"/>
        <end position="86"/>
    </location>
</feature>
<dbReference type="HOGENOM" id="CLU_1768912_0_0_1"/>
<dbReference type="EMBL" id="KB446556">
    <property type="protein sequence ID" value="EME86249.1"/>
    <property type="molecule type" value="Genomic_DNA"/>
</dbReference>
<evidence type="ECO:0000313" key="3">
    <source>
        <dbReference type="Proteomes" id="UP000016932"/>
    </source>
</evidence>
<organism evidence="2 3">
    <name type="scientific">Pseudocercospora fijiensis (strain CIRAD86)</name>
    <name type="common">Black leaf streak disease fungus</name>
    <name type="synonym">Mycosphaerella fijiensis</name>
    <dbReference type="NCBI Taxonomy" id="383855"/>
    <lineage>
        <taxon>Eukaryota</taxon>
        <taxon>Fungi</taxon>
        <taxon>Dikarya</taxon>
        <taxon>Ascomycota</taxon>
        <taxon>Pezizomycotina</taxon>
        <taxon>Dothideomycetes</taxon>
        <taxon>Dothideomycetidae</taxon>
        <taxon>Mycosphaerellales</taxon>
        <taxon>Mycosphaerellaceae</taxon>
        <taxon>Pseudocercospora</taxon>
    </lineage>
</organism>
<dbReference type="AlphaFoldDB" id="M3A558"/>
<name>M3A558_PSEFD</name>
<dbReference type="VEuPathDB" id="FungiDB:MYCFIDRAFT_172026"/>
<dbReference type="RefSeq" id="XP_007923593.1">
    <property type="nucleotide sequence ID" value="XM_007925402.1"/>
</dbReference>
<evidence type="ECO:0000313" key="2">
    <source>
        <dbReference type="EMBL" id="EME86249.1"/>
    </source>
</evidence>
<evidence type="ECO:0000256" key="1">
    <source>
        <dbReference type="SAM" id="MobiDB-lite"/>
    </source>
</evidence>